<keyword evidence="3 6" id="KW-0812">Transmembrane</keyword>
<sequence>MAAFQICLQVWFTSSLLSDGLAVAGQAIIASSFAERNYEKATTAASRVLQMGFVLGLGVVLLIGLGLQFGSGVFTKDIYVQRIISIGIPILVSSLTIGSLFGLYKAAHFIGIWTALTIFMRLRAIVGIWMGTGTGPWPFLRKESVLDTNRQHDHVFEDLKKHETNRQAAGFILEQSNVNFRQFWSTDIEKTDDKPFAPVAPQQHAVQDIYMKYVRHLLFTRIKISQYLTRLRAESSSFRLWGLDDNGYSAPEVSMSDVITLCVQAELEFRSRMSKMVQALVRPVQRANMSKRTAGIEQGSSLRSRLLVTE</sequence>
<dbReference type="AlphaFoldDB" id="A0A2U1L3H8"/>
<dbReference type="OrthoDB" id="2126698at2759"/>
<dbReference type="STRING" id="35608.A0A2U1L3H8"/>
<dbReference type="InterPro" id="IPR044644">
    <property type="entry name" value="DinF-like"/>
</dbReference>
<feature type="signal peptide" evidence="7">
    <location>
        <begin position="1"/>
        <end position="22"/>
    </location>
</feature>
<keyword evidence="5 6" id="KW-0472">Membrane</keyword>
<accession>A0A2U1L3H8</accession>
<dbReference type="PANTHER" id="PTHR42893">
    <property type="entry name" value="PROTEIN DETOXIFICATION 44, CHLOROPLASTIC-RELATED"/>
    <property type="match status" value="1"/>
</dbReference>
<dbReference type="GO" id="GO:0015137">
    <property type="term" value="F:citrate transmembrane transporter activity"/>
    <property type="evidence" value="ECO:0007669"/>
    <property type="project" value="TreeGrafter"/>
</dbReference>
<evidence type="ECO:0000313" key="8">
    <source>
        <dbReference type="EMBL" id="PWA43551.1"/>
    </source>
</evidence>
<evidence type="ECO:0000256" key="4">
    <source>
        <dbReference type="ARBA" id="ARBA00022989"/>
    </source>
</evidence>
<evidence type="ECO:0000256" key="1">
    <source>
        <dbReference type="ARBA" id="ARBA00004141"/>
    </source>
</evidence>
<gene>
    <name evidence="8" type="ORF">CTI12_AA533430</name>
</gene>
<protein>
    <submittedName>
        <fullName evidence="8">Multi antimicrobial extrusion protein</fullName>
    </submittedName>
</protein>
<dbReference type="PANTHER" id="PTHR42893:SF11">
    <property type="entry name" value="PROTEIN DETOXIFICATION 43"/>
    <property type="match status" value="1"/>
</dbReference>
<evidence type="ECO:0000256" key="3">
    <source>
        <dbReference type="ARBA" id="ARBA00022692"/>
    </source>
</evidence>
<keyword evidence="4 6" id="KW-1133">Transmembrane helix</keyword>
<reference evidence="8 9" key="1">
    <citation type="journal article" date="2018" name="Mol. Plant">
        <title>The genome of Artemisia annua provides insight into the evolution of Asteraceae family and artemisinin biosynthesis.</title>
        <authorList>
            <person name="Shen Q."/>
            <person name="Zhang L."/>
            <person name="Liao Z."/>
            <person name="Wang S."/>
            <person name="Yan T."/>
            <person name="Shi P."/>
            <person name="Liu M."/>
            <person name="Fu X."/>
            <person name="Pan Q."/>
            <person name="Wang Y."/>
            <person name="Lv Z."/>
            <person name="Lu X."/>
            <person name="Zhang F."/>
            <person name="Jiang W."/>
            <person name="Ma Y."/>
            <person name="Chen M."/>
            <person name="Hao X."/>
            <person name="Li L."/>
            <person name="Tang Y."/>
            <person name="Lv G."/>
            <person name="Zhou Y."/>
            <person name="Sun X."/>
            <person name="Brodelius P.E."/>
            <person name="Rose J.K.C."/>
            <person name="Tang K."/>
        </authorList>
    </citation>
    <scope>NUCLEOTIDE SEQUENCE [LARGE SCALE GENOMIC DNA]</scope>
    <source>
        <strain evidence="9">cv. Huhao1</strain>
        <tissue evidence="8">Leaf</tissue>
    </source>
</reference>
<proteinExistence type="inferred from homology"/>
<comment type="similarity">
    <text evidence="2">Belongs to the multi antimicrobial extrusion (MATE) (TC 2.A.66.1) family.</text>
</comment>
<keyword evidence="7" id="KW-0732">Signal</keyword>
<comment type="caution">
    <text evidence="8">The sequence shown here is derived from an EMBL/GenBank/DDBJ whole genome shotgun (WGS) entry which is preliminary data.</text>
</comment>
<organism evidence="8 9">
    <name type="scientific">Artemisia annua</name>
    <name type="common">Sweet wormwood</name>
    <dbReference type="NCBI Taxonomy" id="35608"/>
    <lineage>
        <taxon>Eukaryota</taxon>
        <taxon>Viridiplantae</taxon>
        <taxon>Streptophyta</taxon>
        <taxon>Embryophyta</taxon>
        <taxon>Tracheophyta</taxon>
        <taxon>Spermatophyta</taxon>
        <taxon>Magnoliopsida</taxon>
        <taxon>eudicotyledons</taxon>
        <taxon>Gunneridae</taxon>
        <taxon>Pentapetalae</taxon>
        <taxon>asterids</taxon>
        <taxon>campanulids</taxon>
        <taxon>Asterales</taxon>
        <taxon>Asteraceae</taxon>
        <taxon>Asteroideae</taxon>
        <taxon>Anthemideae</taxon>
        <taxon>Artemisiinae</taxon>
        <taxon>Artemisia</taxon>
    </lineage>
</organism>
<feature type="transmembrane region" description="Helical" evidence="6">
    <location>
        <begin position="110"/>
        <end position="132"/>
    </location>
</feature>
<evidence type="ECO:0000256" key="7">
    <source>
        <dbReference type="SAM" id="SignalP"/>
    </source>
</evidence>
<keyword evidence="9" id="KW-1185">Reference proteome</keyword>
<comment type="subcellular location">
    <subcellularLocation>
        <location evidence="1">Membrane</location>
        <topology evidence="1">Multi-pass membrane protein</topology>
    </subcellularLocation>
</comment>
<feature type="chain" id="PRO_5015538116" evidence="7">
    <location>
        <begin position="23"/>
        <end position="310"/>
    </location>
</feature>
<feature type="transmembrane region" description="Helical" evidence="6">
    <location>
        <begin position="79"/>
        <end position="104"/>
    </location>
</feature>
<dbReference type="EMBL" id="PKPP01011765">
    <property type="protein sequence ID" value="PWA43551.1"/>
    <property type="molecule type" value="Genomic_DNA"/>
</dbReference>
<feature type="transmembrane region" description="Helical" evidence="6">
    <location>
        <begin position="48"/>
        <end position="67"/>
    </location>
</feature>
<dbReference type="GO" id="GO:0016020">
    <property type="term" value="C:membrane"/>
    <property type="evidence" value="ECO:0007669"/>
    <property type="project" value="UniProtKB-SubCell"/>
</dbReference>
<evidence type="ECO:0000256" key="6">
    <source>
        <dbReference type="SAM" id="Phobius"/>
    </source>
</evidence>
<name>A0A2U1L3H8_ARTAN</name>
<dbReference type="Proteomes" id="UP000245207">
    <property type="component" value="Unassembled WGS sequence"/>
</dbReference>
<evidence type="ECO:0000313" key="9">
    <source>
        <dbReference type="Proteomes" id="UP000245207"/>
    </source>
</evidence>
<evidence type="ECO:0000256" key="5">
    <source>
        <dbReference type="ARBA" id="ARBA00023136"/>
    </source>
</evidence>
<evidence type="ECO:0000256" key="2">
    <source>
        <dbReference type="ARBA" id="ARBA00010199"/>
    </source>
</evidence>